<keyword evidence="1" id="KW-0472">Membrane</keyword>
<evidence type="ECO:0000256" key="1">
    <source>
        <dbReference type="SAM" id="Phobius"/>
    </source>
</evidence>
<keyword evidence="4" id="KW-1185">Reference proteome</keyword>
<reference evidence="3 4" key="1">
    <citation type="journal article" date="2019" name="Int. J. Syst. Evol. Microbiol.">
        <title>The Global Catalogue of Microorganisms (GCM) 10K type strain sequencing project: providing services to taxonomists for standard genome sequencing and annotation.</title>
        <authorList>
            <consortium name="The Broad Institute Genomics Platform"/>
            <consortium name="The Broad Institute Genome Sequencing Center for Infectious Disease"/>
            <person name="Wu L."/>
            <person name="Ma J."/>
        </authorList>
    </citation>
    <scope>NUCLEOTIDE SEQUENCE [LARGE SCALE GENOMIC DNA]</scope>
    <source>
        <strain evidence="3 4">JCM 13518</strain>
    </source>
</reference>
<feature type="signal peptide" evidence="2">
    <location>
        <begin position="1"/>
        <end position="27"/>
    </location>
</feature>
<feature type="chain" id="PRO_5046025003" evidence="2">
    <location>
        <begin position="28"/>
        <end position="67"/>
    </location>
</feature>
<evidence type="ECO:0000256" key="2">
    <source>
        <dbReference type="SAM" id="SignalP"/>
    </source>
</evidence>
<proteinExistence type="predicted"/>
<dbReference type="EMBL" id="BAAAME010000002">
    <property type="protein sequence ID" value="GAA1726256.1"/>
    <property type="molecule type" value="Genomic_DNA"/>
</dbReference>
<protein>
    <submittedName>
        <fullName evidence="3">Uncharacterized protein</fullName>
    </submittedName>
</protein>
<accession>A0ABN2JGE5</accession>
<keyword evidence="1" id="KW-1133">Transmembrane helix</keyword>
<name>A0ABN2JGE5_9ACTN</name>
<dbReference type="RefSeq" id="WP_344197130.1">
    <property type="nucleotide sequence ID" value="NZ_BAAAME010000002.1"/>
</dbReference>
<evidence type="ECO:0000313" key="4">
    <source>
        <dbReference type="Proteomes" id="UP001501057"/>
    </source>
</evidence>
<feature type="transmembrane region" description="Helical" evidence="1">
    <location>
        <begin position="41"/>
        <end position="62"/>
    </location>
</feature>
<keyword evidence="1" id="KW-0812">Transmembrane</keyword>
<keyword evidence="2" id="KW-0732">Signal</keyword>
<comment type="caution">
    <text evidence="3">The sequence shown here is derived from an EMBL/GenBank/DDBJ whole genome shotgun (WGS) entry which is preliminary data.</text>
</comment>
<gene>
    <name evidence="3" type="ORF">GCM10009710_03670</name>
</gene>
<dbReference type="Proteomes" id="UP001501057">
    <property type="component" value="Unassembled WGS sequence"/>
</dbReference>
<evidence type="ECO:0000313" key="3">
    <source>
        <dbReference type="EMBL" id="GAA1726256.1"/>
    </source>
</evidence>
<sequence>MPMRRRPPWARTALQLNAAALCICAFAAAAGAFVSGRSGDLGISIACIAVAALSVFGALTSLRESEK</sequence>
<organism evidence="3 4">
    <name type="scientific">Aeromicrobium alkaliterrae</name>
    <dbReference type="NCBI Taxonomy" id="302168"/>
    <lineage>
        <taxon>Bacteria</taxon>
        <taxon>Bacillati</taxon>
        <taxon>Actinomycetota</taxon>
        <taxon>Actinomycetes</taxon>
        <taxon>Propionibacteriales</taxon>
        <taxon>Nocardioidaceae</taxon>
        <taxon>Aeromicrobium</taxon>
    </lineage>
</organism>